<organism evidence="3 4">
    <name type="scientific">Subtercola frigoramans</name>
    <dbReference type="NCBI Taxonomy" id="120298"/>
    <lineage>
        <taxon>Bacteria</taxon>
        <taxon>Bacillati</taxon>
        <taxon>Actinomycetota</taxon>
        <taxon>Actinomycetes</taxon>
        <taxon>Micrococcales</taxon>
        <taxon>Microbacteriaceae</taxon>
        <taxon>Subtercola</taxon>
    </lineage>
</organism>
<dbReference type="Pfam" id="PF00107">
    <property type="entry name" value="ADH_zinc_N"/>
    <property type="match status" value="1"/>
</dbReference>
<dbReference type="Proteomes" id="UP000776164">
    <property type="component" value="Unassembled WGS sequence"/>
</dbReference>
<accession>A0ABS2L1E3</accession>
<sequence length="396" mass="42141">MPERPLAKTLTADPDAARPVQYDRPETMLAVVVREGSGKTSLQPERMPVPTPGSDQVLVRVQATSVISSEIASREGVSTATLPLILGNDFVGTVVEAPGAPSMVGRLVVGAYGGYGYTRPGAWAEFIVVDQPDVFSVETELGVEALAAIPGSFTAASGALRSLGDLAGKRLLIRGGTSGVGLAAATLALDQGAHVISTTRDPSKVEKLLAHGVHDVVIDDDDFTAQVRRLFPLGVDLAVDLLGVDSLRETLRCVQEFGIVCITGLLRDQTKSIRSREREDRSIPLFPHPMDLIPPTVRLTVGGVDGTARTPDLMRQWVAGVQSGRYRIPVDSVFTLHQMEQAHRRRSDPAAFGKVIVTVGDDPRTTSSSSTSSTSTEVPQPELATEPGDSAHENQE</sequence>
<dbReference type="PANTHER" id="PTHR43677">
    <property type="entry name" value="SHORT-CHAIN DEHYDROGENASE/REDUCTASE"/>
    <property type="match status" value="1"/>
</dbReference>
<evidence type="ECO:0000313" key="3">
    <source>
        <dbReference type="EMBL" id="MBM7470766.1"/>
    </source>
</evidence>
<dbReference type="SUPFAM" id="SSF51735">
    <property type="entry name" value="NAD(P)-binding Rossmann-fold domains"/>
    <property type="match status" value="1"/>
</dbReference>
<evidence type="ECO:0000259" key="2">
    <source>
        <dbReference type="SMART" id="SM00829"/>
    </source>
</evidence>
<feature type="domain" description="Enoyl reductase (ER)" evidence="2">
    <location>
        <begin position="36"/>
        <end position="357"/>
    </location>
</feature>
<protein>
    <submittedName>
        <fullName evidence="3">NADPH:quinone reductase-like Zn-dependent oxidoreductase</fullName>
    </submittedName>
</protein>
<dbReference type="InterPro" id="IPR013154">
    <property type="entry name" value="ADH-like_N"/>
</dbReference>
<dbReference type="Gene3D" id="3.40.50.720">
    <property type="entry name" value="NAD(P)-binding Rossmann-like Domain"/>
    <property type="match status" value="1"/>
</dbReference>
<feature type="region of interest" description="Disordered" evidence="1">
    <location>
        <begin position="358"/>
        <end position="396"/>
    </location>
</feature>
<keyword evidence="4" id="KW-1185">Reference proteome</keyword>
<proteinExistence type="predicted"/>
<dbReference type="InterPro" id="IPR013149">
    <property type="entry name" value="ADH-like_C"/>
</dbReference>
<dbReference type="EMBL" id="JAFBBU010000001">
    <property type="protein sequence ID" value="MBM7470766.1"/>
    <property type="molecule type" value="Genomic_DNA"/>
</dbReference>
<feature type="compositionally biased region" description="Low complexity" evidence="1">
    <location>
        <begin position="365"/>
        <end position="376"/>
    </location>
</feature>
<dbReference type="SMART" id="SM00829">
    <property type="entry name" value="PKS_ER"/>
    <property type="match status" value="1"/>
</dbReference>
<name>A0ABS2L1E3_9MICO</name>
<reference evidence="3 4" key="1">
    <citation type="submission" date="2021-01" db="EMBL/GenBank/DDBJ databases">
        <title>Sequencing the genomes of 1000 actinobacteria strains.</title>
        <authorList>
            <person name="Klenk H.-P."/>
        </authorList>
    </citation>
    <scope>NUCLEOTIDE SEQUENCE [LARGE SCALE GENOMIC DNA]</scope>
    <source>
        <strain evidence="3 4">DSM 13057</strain>
    </source>
</reference>
<comment type="caution">
    <text evidence="3">The sequence shown here is derived from an EMBL/GenBank/DDBJ whole genome shotgun (WGS) entry which is preliminary data.</text>
</comment>
<dbReference type="SUPFAM" id="SSF50129">
    <property type="entry name" value="GroES-like"/>
    <property type="match status" value="1"/>
</dbReference>
<dbReference type="InterPro" id="IPR051397">
    <property type="entry name" value="Zn-ADH-like_protein"/>
</dbReference>
<evidence type="ECO:0000313" key="4">
    <source>
        <dbReference type="Proteomes" id="UP000776164"/>
    </source>
</evidence>
<dbReference type="InterPro" id="IPR036291">
    <property type="entry name" value="NAD(P)-bd_dom_sf"/>
</dbReference>
<dbReference type="InterPro" id="IPR020843">
    <property type="entry name" value="ER"/>
</dbReference>
<dbReference type="Pfam" id="PF08240">
    <property type="entry name" value="ADH_N"/>
    <property type="match status" value="1"/>
</dbReference>
<dbReference type="Gene3D" id="3.90.180.10">
    <property type="entry name" value="Medium-chain alcohol dehydrogenases, catalytic domain"/>
    <property type="match status" value="1"/>
</dbReference>
<evidence type="ECO:0000256" key="1">
    <source>
        <dbReference type="SAM" id="MobiDB-lite"/>
    </source>
</evidence>
<gene>
    <name evidence="3" type="ORF">JOE66_000400</name>
</gene>
<dbReference type="InterPro" id="IPR011032">
    <property type="entry name" value="GroES-like_sf"/>
</dbReference>
<dbReference type="RefSeq" id="WP_343886727.1">
    <property type="nucleotide sequence ID" value="NZ_BAAAHT010000018.1"/>
</dbReference>
<dbReference type="PANTHER" id="PTHR43677:SF4">
    <property type="entry name" value="QUINONE OXIDOREDUCTASE-LIKE PROTEIN 2"/>
    <property type="match status" value="1"/>
</dbReference>